<feature type="domain" description="Secretion system C-terminal sorting" evidence="1">
    <location>
        <begin position="919"/>
        <end position="978"/>
    </location>
</feature>
<comment type="caution">
    <text evidence="2">The sequence shown here is derived from an EMBL/GenBank/DDBJ whole genome shotgun (WGS) entry which is preliminary data.</text>
</comment>
<dbReference type="RefSeq" id="WP_106521813.1">
    <property type="nucleotide sequence ID" value="NZ_PYGD01000001.1"/>
</dbReference>
<evidence type="ECO:0000313" key="2">
    <source>
        <dbReference type="EMBL" id="PSK95144.1"/>
    </source>
</evidence>
<evidence type="ECO:0000313" key="3">
    <source>
        <dbReference type="Proteomes" id="UP000240572"/>
    </source>
</evidence>
<keyword evidence="3" id="KW-1185">Reference proteome</keyword>
<evidence type="ECO:0000259" key="1">
    <source>
        <dbReference type="Pfam" id="PF18962"/>
    </source>
</evidence>
<sequence length="988" mass="100304">MNQISTAVSTVPQAKKPSRFSRSVMFAGGMFMLALQLIAGEANAINIPVSSFTCTQTSTATSTCVGTGFYAAGWQSGTGYWQYNLNAGGYSGITMTFTNTKSSAPGPASGQVYYNIGAGDVAVPGGSFAVTTSCQTQTISLPAACNGATNLIIRVKMLGATNNTATHRITSQNVFDGASTTCSTAPAGGTVSAGTNPVCNGNTTTLTVAGNGNGAGITTKWQTSPNNTSWTDIPGATGTTYTTAPLTATAYYRAVTTCAAVPGTPVASTNSVQVTVNTVAIGNVLANSPMLVDEVQTLTNSTPGGLWLSSRPNVASIDASGNLTGKFGGNTEVTYQVTDLATGCVGSKSVSVDVIWPNTLALYAGVDGTSTDVIPVPDDIVSQLKATGFGTTTPCGSGGLSGLTVTVANNAYNKDSARVSYIVKPEVGMALNMSRIHARARVSSTGATKARIAYRVANAGVWGPWVAQANDQALVSGNCGASANSWDFYTGNTANPNPTVNGIKDSLEVAVFPFAPGAATGTFQLNTLEVYGIVTTNANCNAGTVATTADSVLPAVVTICDTGSRFLNYNLGTGGVAGVGITYQWQSSLSPTSGFADIAGATGAVYNTGNLTTAGTRYYRVKVTCSISGTSDFSAVSSLTVAPTPANAGTISGAIASSTAIPFRHALIGTAYTLSSTVTGGTWSSNDTSVISINPTSGAITANIPGDAIITYRKDVNGCFGVTRDTVIAYRPGTKALYVGRGGNSTNVYAVAGVNGTSATALTLANWGSTTPCGNGGISGLTNTTTAVDQTTNGSIVTRVAATGAAFNATAITVTPRGTGAGTYKLYLAAKAVGSSLWTVSTPVDVEADDCGYSHNEVVFTLPSAISVTPAGVDFAVFGYNGATTNGLQINSFSVIGTGNAIISGNTGVNAFAAAQVELYPNPAKNTLNVKAAEQVNVVILSIDGKKLIERNNVKSVDVSSLVSGMYLIQVYNADNSALLKADKFVKH</sequence>
<reference evidence="2 3" key="1">
    <citation type="submission" date="2018-03" db="EMBL/GenBank/DDBJ databases">
        <title>Genomic Encyclopedia of Type Strains, Phase III (KMG-III): the genomes of soil and plant-associated and newly described type strains.</title>
        <authorList>
            <person name="Whitman W."/>
        </authorList>
    </citation>
    <scope>NUCLEOTIDE SEQUENCE [LARGE SCALE GENOMIC DNA]</scope>
    <source>
        <strain evidence="2 3">CGMCC 1.12700</strain>
    </source>
</reference>
<organism evidence="2 3">
    <name type="scientific">Taibaiella chishuiensis</name>
    <dbReference type="NCBI Taxonomy" id="1434707"/>
    <lineage>
        <taxon>Bacteria</taxon>
        <taxon>Pseudomonadati</taxon>
        <taxon>Bacteroidota</taxon>
        <taxon>Chitinophagia</taxon>
        <taxon>Chitinophagales</taxon>
        <taxon>Chitinophagaceae</taxon>
        <taxon>Taibaiella</taxon>
    </lineage>
</organism>
<dbReference type="Gene3D" id="2.60.40.1080">
    <property type="match status" value="1"/>
</dbReference>
<accession>A0A2P8DD46</accession>
<dbReference type="InterPro" id="IPR026444">
    <property type="entry name" value="Secre_tail"/>
</dbReference>
<dbReference type="Proteomes" id="UP000240572">
    <property type="component" value="Unassembled WGS sequence"/>
</dbReference>
<dbReference type="AlphaFoldDB" id="A0A2P8DD46"/>
<proteinExistence type="predicted"/>
<dbReference type="NCBIfam" id="TIGR04183">
    <property type="entry name" value="Por_Secre_tail"/>
    <property type="match status" value="1"/>
</dbReference>
<gene>
    <name evidence="2" type="ORF">B0I18_1011309</name>
</gene>
<dbReference type="EMBL" id="PYGD01000001">
    <property type="protein sequence ID" value="PSK95144.1"/>
    <property type="molecule type" value="Genomic_DNA"/>
</dbReference>
<protein>
    <submittedName>
        <fullName evidence="2">Putative secreted protein (Por secretion system target)</fullName>
    </submittedName>
</protein>
<dbReference type="OrthoDB" id="5381604at2"/>
<dbReference type="Gene3D" id="2.60.40.2700">
    <property type="match status" value="1"/>
</dbReference>
<dbReference type="Pfam" id="PF18962">
    <property type="entry name" value="Por_Secre_tail"/>
    <property type="match status" value="1"/>
</dbReference>
<name>A0A2P8DD46_9BACT</name>